<protein>
    <recommendedName>
        <fullName evidence="4">Lipoprotein</fullName>
    </recommendedName>
</protein>
<dbReference type="Proteomes" id="UP000276443">
    <property type="component" value="Unassembled WGS sequence"/>
</dbReference>
<dbReference type="AlphaFoldDB" id="A0A3N5CFL0"/>
<evidence type="ECO:0000256" key="1">
    <source>
        <dbReference type="SAM" id="Coils"/>
    </source>
</evidence>
<evidence type="ECO:0008006" key="4">
    <source>
        <dbReference type="Google" id="ProtNLM"/>
    </source>
</evidence>
<feature type="coiled-coil region" evidence="1">
    <location>
        <begin position="29"/>
        <end position="63"/>
    </location>
</feature>
<dbReference type="OrthoDB" id="2967811at2"/>
<reference evidence="2 3" key="1">
    <citation type="submission" date="2018-11" db="EMBL/GenBank/DDBJ databases">
        <title>Genomic Encyclopedia of Type Strains, Phase IV (KMG-IV): sequencing the most valuable type-strain genomes for metagenomic binning, comparative biology and taxonomic classification.</title>
        <authorList>
            <person name="Goeker M."/>
        </authorList>
    </citation>
    <scope>NUCLEOTIDE SEQUENCE [LARGE SCALE GENOMIC DNA]</scope>
    <source>
        <strain evidence="2 3">DSM 18090</strain>
    </source>
</reference>
<sequence length="183" mass="21835">MKKLLMILAFLIIITGCDEKANSPDSNEVKQLETEVQDLKDKVQEAEKELEKLRDIERLYEYQVQDTSYINMYSSQFLYNLQSEGIDNLNERSHEELHFKEKNDEIYAITPSYEKKITYNNDNQTLERWFIESVSFEQSGNAAEATIRPLYFDENNVSVKEDRYFTFYFVKIKDDWLLQDISF</sequence>
<gene>
    <name evidence="2" type="ORF">EDC24_1020</name>
</gene>
<proteinExistence type="predicted"/>
<comment type="caution">
    <text evidence="2">The sequence shown here is derived from an EMBL/GenBank/DDBJ whole genome shotgun (WGS) entry which is preliminary data.</text>
</comment>
<dbReference type="PROSITE" id="PS51257">
    <property type="entry name" value="PROKAR_LIPOPROTEIN"/>
    <property type="match status" value="1"/>
</dbReference>
<organism evidence="2 3">
    <name type="scientific">Aquisalibacillus elongatus</name>
    <dbReference type="NCBI Taxonomy" id="485577"/>
    <lineage>
        <taxon>Bacteria</taxon>
        <taxon>Bacillati</taxon>
        <taxon>Bacillota</taxon>
        <taxon>Bacilli</taxon>
        <taxon>Bacillales</taxon>
        <taxon>Bacillaceae</taxon>
        <taxon>Aquisalibacillus</taxon>
    </lineage>
</organism>
<evidence type="ECO:0000313" key="3">
    <source>
        <dbReference type="Proteomes" id="UP000276443"/>
    </source>
</evidence>
<dbReference type="RefSeq" id="WP_124220263.1">
    <property type="nucleotide sequence ID" value="NZ_RKRF01000007.1"/>
</dbReference>
<accession>A0A3N5CFL0</accession>
<evidence type="ECO:0000313" key="2">
    <source>
        <dbReference type="EMBL" id="RPF56131.1"/>
    </source>
</evidence>
<keyword evidence="3" id="KW-1185">Reference proteome</keyword>
<name>A0A3N5CFL0_9BACI</name>
<dbReference type="EMBL" id="RKRF01000007">
    <property type="protein sequence ID" value="RPF56131.1"/>
    <property type="molecule type" value="Genomic_DNA"/>
</dbReference>
<keyword evidence="1" id="KW-0175">Coiled coil</keyword>